<feature type="non-terminal residue" evidence="8">
    <location>
        <position position="550"/>
    </location>
</feature>
<feature type="transmembrane region" description="Helical" evidence="6">
    <location>
        <begin position="479"/>
        <end position="499"/>
    </location>
</feature>
<evidence type="ECO:0000259" key="7">
    <source>
        <dbReference type="PROSITE" id="PS50850"/>
    </source>
</evidence>
<feature type="transmembrane region" description="Helical" evidence="6">
    <location>
        <begin position="416"/>
        <end position="439"/>
    </location>
</feature>
<feature type="transmembrane region" description="Helical" evidence="6">
    <location>
        <begin position="140"/>
        <end position="157"/>
    </location>
</feature>
<evidence type="ECO:0000256" key="4">
    <source>
        <dbReference type="ARBA" id="ARBA00023136"/>
    </source>
</evidence>
<dbReference type="EMBL" id="VZRI01002804">
    <property type="protein sequence ID" value="NWU90916.1"/>
    <property type="molecule type" value="Genomic_DNA"/>
</dbReference>
<dbReference type="OrthoDB" id="5296287at2759"/>
<feature type="transmembrane region" description="Helical" evidence="6">
    <location>
        <begin position="20"/>
        <end position="42"/>
    </location>
</feature>
<dbReference type="InterPro" id="IPR005828">
    <property type="entry name" value="MFS_sugar_transport-like"/>
</dbReference>
<dbReference type="Gene3D" id="1.20.1250.20">
    <property type="entry name" value="MFS general substrate transporter like domains"/>
    <property type="match status" value="1"/>
</dbReference>
<protein>
    <submittedName>
        <fullName evidence="8">S22AD protein</fullName>
    </submittedName>
</protein>
<dbReference type="Proteomes" id="UP000544127">
    <property type="component" value="Unassembled WGS sequence"/>
</dbReference>
<dbReference type="SUPFAM" id="SSF103473">
    <property type="entry name" value="MFS general substrate transporter"/>
    <property type="match status" value="1"/>
</dbReference>
<keyword evidence="9" id="KW-1185">Reference proteome</keyword>
<dbReference type="InterPro" id="IPR036259">
    <property type="entry name" value="MFS_trans_sf"/>
</dbReference>
<feature type="transmembrane region" description="Helical" evidence="6">
    <location>
        <begin position="394"/>
        <end position="410"/>
    </location>
</feature>
<accession>A0A7K6APL6</accession>
<evidence type="ECO:0000256" key="2">
    <source>
        <dbReference type="ARBA" id="ARBA00022692"/>
    </source>
</evidence>
<reference evidence="8 9" key="1">
    <citation type="submission" date="2019-09" db="EMBL/GenBank/DDBJ databases">
        <title>Bird 10,000 Genomes (B10K) Project - Family phase.</title>
        <authorList>
            <person name="Zhang G."/>
        </authorList>
    </citation>
    <scope>NUCLEOTIDE SEQUENCE [LARGE SCALE GENOMIC DNA]</scope>
    <source>
        <strain evidence="8">B10K-DU-012-37</strain>
    </source>
</reference>
<sequence>MSGVGEILDLIGDFGPFQKWLVLLTVFPCLSVAFHHFCQLFMVTEVPHRCDTSWILAVGPNLTEEEQLNLTLPRDANGAYEQCSMYSPVDWDLDSIEAYGLNATESCRSGWVYPSAQPPSLLTEFDLVCDRKNLNDVSQSLYMAGLLLGAMIFGPLSDRIGRRPVFLISVFLQGFFGVGIAFVPHFYAFMALRCVVGASASGITMTLLALATEWIGVSSRPKAVLTSHCCFAIGEMLLAGMSYGIRNWRLLQIAGSVPVFAVLFQIWVLPESARWLVTKGRIEEAKQILQKAASINKRSIPPALLEQPSDFMSPRKRCGLIQVELHWRSVLGLLQASGCAEFVNSLVYYGLSLNVTNFGLDIYLTQLAFGAVEIPARVGCVFLLQWFGRKKPQAVLLLLSGLVCLITIGIPEDQPVVTTVLAIIGKFTASASFSTSYVYSAELFPTVVRQTGVGLCSVSARVAGIMAPMIRLLGQDYQAIPMAIYGSTSVVGGLLCFLLPETSGTDLADDTGDGQSPAKVCETTNSSSGNGPVKGKDGSQDDEYTRTTYF</sequence>
<evidence type="ECO:0000256" key="1">
    <source>
        <dbReference type="ARBA" id="ARBA00004141"/>
    </source>
</evidence>
<dbReference type="GO" id="GO:0022857">
    <property type="term" value="F:transmembrane transporter activity"/>
    <property type="evidence" value="ECO:0007669"/>
    <property type="project" value="InterPro"/>
</dbReference>
<dbReference type="AlphaFoldDB" id="A0A7K6APL6"/>
<evidence type="ECO:0000313" key="9">
    <source>
        <dbReference type="Proteomes" id="UP000544127"/>
    </source>
</evidence>
<organism evidence="8 9">
    <name type="scientific">Upupa epops</name>
    <name type="common">Eurasian hoopoe</name>
    <dbReference type="NCBI Taxonomy" id="57439"/>
    <lineage>
        <taxon>Eukaryota</taxon>
        <taxon>Metazoa</taxon>
        <taxon>Chordata</taxon>
        <taxon>Craniata</taxon>
        <taxon>Vertebrata</taxon>
        <taxon>Euteleostomi</taxon>
        <taxon>Archelosauria</taxon>
        <taxon>Archosauria</taxon>
        <taxon>Dinosauria</taxon>
        <taxon>Saurischia</taxon>
        <taxon>Theropoda</taxon>
        <taxon>Coelurosauria</taxon>
        <taxon>Aves</taxon>
        <taxon>Neognathae</taxon>
        <taxon>Neoaves</taxon>
        <taxon>Telluraves</taxon>
        <taxon>Coraciimorphae</taxon>
        <taxon>Bucerotiformes</taxon>
        <taxon>Upupidae</taxon>
        <taxon>Upupa</taxon>
    </lineage>
</organism>
<gene>
    <name evidence="8" type="primary">Slc22a13_0</name>
    <name evidence="8" type="ORF">UPUEPO_R01158</name>
</gene>
<evidence type="ECO:0000256" key="6">
    <source>
        <dbReference type="SAM" id="Phobius"/>
    </source>
</evidence>
<keyword evidence="4 6" id="KW-0472">Membrane</keyword>
<feature type="transmembrane region" description="Helical" evidence="6">
    <location>
        <begin position="451"/>
        <end position="473"/>
    </location>
</feature>
<evidence type="ECO:0000256" key="5">
    <source>
        <dbReference type="SAM" id="MobiDB-lite"/>
    </source>
</evidence>
<name>A0A7K6APL6_UPUEP</name>
<proteinExistence type="predicted"/>
<evidence type="ECO:0000313" key="8">
    <source>
        <dbReference type="EMBL" id="NWU90916.1"/>
    </source>
</evidence>
<comment type="subcellular location">
    <subcellularLocation>
        <location evidence="1">Membrane</location>
        <topology evidence="1">Multi-pass membrane protein</topology>
    </subcellularLocation>
</comment>
<dbReference type="Pfam" id="PF00083">
    <property type="entry name" value="Sugar_tr"/>
    <property type="match status" value="1"/>
</dbReference>
<feature type="transmembrane region" description="Helical" evidence="6">
    <location>
        <begin position="164"/>
        <end position="184"/>
    </location>
</feature>
<keyword evidence="3 6" id="KW-1133">Transmembrane helix</keyword>
<feature type="region of interest" description="Disordered" evidence="5">
    <location>
        <begin position="507"/>
        <end position="550"/>
    </location>
</feature>
<feature type="transmembrane region" description="Helical" evidence="6">
    <location>
        <begin position="190"/>
        <end position="211"/>
    </location>
</feature>
<feature type="non-terminal residue" evidence="8">
    <location>
        <position position="1"/>
    </location>
</feature>
<dbReference type="GO" id="GO:0016020">
    <property type="term" value="C:membrane"/>
    <property type="evidence" value="ECO:0007669"/>
    <property type="project" value="UniProtKB-SubCell"/>
</dbReference>
<dbReference type="PROSITE" id="PS50850">
    <property type="entry name" value="MFS"/>
    <property type="match status" value="1"/>
</dbReference>
<dbReference type="InterPro" id="IPR020846">
    <property type="entry name" value="MFS_dom"/>
</dbReference>
<dbReference type="PANTHER" id="PTHR24064">
    <property type="entry name" value="SOLUTE CARRIER FAMILY 22 MEMBER"/>
    <property type="match status" value="1"/>
</dbReference>
<keyword evidence="2 6" id="KW-0812">Transmembrane</keyword>
<feature type="transmembrane region" description="Helical" evidence="6">
    <location>
        <begin position="363"/>
        <end position="387"/>
    </location>
</feature>
<feature type="transmembrane region" description="Helical" evidence="6">
    <location>
        <begin position="251"/>
        <end position="269"/>
    </location>
</feature>
<comment type="caution">
    <text evidence="8">The sequence shown here is derived from an EMBL/GenBank/DDBJ whole genome shotgun (WGS) entry which is preliminary data.</text>
</comment>
<evidence type="ECO:0000256" key="3">
    <source>
        <dbReference type="ARBA" id="ARBA00022989"/>
    </source>
</evidence>
<feature type="domain" description="Major facilitator superfamily (MFS) profile" evidence="7">
    <location>
        <begin position="95"/>
        <end position="504"/>
    </location>
</feature>
<feature type="transmembrane region" description="Helical" evidence="6">
    <location>
        <begin position="223"/>
        <end position="245"/>
    </location>
</feature>
<feature type="compositionally biased region" description="Basic and acidic residues" evidence="5">
    <location>
        <begin position="534"/>
        <end position="550"/>
    </location>
</feature>